<keyword evidence="2" id="KW-1185">Reference proteome</keyword>
<gene>
    <name evidence="1" type="ORF">K505DRAFT_344476</name>
</gene>
<sequence>MLPMDDDFNSSDVDFGPEPAGRFDDAGAASIKGILESAFADRLRSKKGTKHLQKTYASPKTEYQATLWINRFTAFREHTLRVSPDECPTCQHIERFFNSVVSHVGVKGGLAPSYKSFVCALSSFAGQLISTYKDFHLSPHKSGRINSVFLQLLADGKLTKDRKREKLDGARRNDNQGLDRHRFNEKRQKQESSKLGIVYYVTCHVLTLPNRGNNLHNRKIILKALPTTQHPMICPIKLLLVLALRFGNVDALSITELLARLLRQKKKTIVWRYPERPVLCGFHGEQSVMIDEPAPTPQFSATVSRAGNLIGCLTRLRPHDIRRGTAFDVANLMSSEIVGVETAVVRAALGHSERKRGESDKYIGGHQTDFWSARVREKPVNELEVDRTDEPPPKKKKYTPAAVRNGRWKNREMDSGLVPLPQPEIASGEDLATTPSHTTIDVIDPRLTNTEAIINQMNTTNAETDEEPLETDFTLDALQSPPNMAKILHP</sequence>
<accession>A0A6A6WP21</accession>
<dbReference type="OrthoDB" id="3800957at2759"/>
<evidence type="ECO:0000313" key="1">
    <source>
        <dbReference type="EMBL" id="KAF2785651.1"/>
    </source>
</evidence>
<reference evidence="1" key="1">
    <citation type="journal article" date="2020" name="Stud. Mycol.">
        <title>101 Dothideomycetes genomes: a test case for predicting lifestyles and emergence of pathogens.</title>
        <authorList>
            <person name="Haridas S."/>
            <person name="Albert R."/>
            <person name="Binder M."/>
            <person name="Bloem J."/>
            <person name="Labutti K."/>
            <person name="Salamov A."/>
            <person name="Andreopoulos B."/>
            <person name="Baker S."/>
            <person name="Barry K."/>
            <person name="Bills G."/>
            <person name="Bluhm B."/>
            <person name="Cannon C."/>
            <person name="Castanera R."/>
            <person name="Culley D."/>
            <person name="Daum C."/>
            <person name="Ezra D."/>
            <person name="Gonzalez J."/>
            <person name="Henrissat B."/>
            <person name="Kuo A."/>
            <person name="Liang C."/>
            <person name="Lipzen A."/>
            <person name="Lutzoni F."/>
            <person name="Magnuson J."/>
            <person name="Mondo S."/>
            <person name="Nolan M."/>
            <person name="Ohm R."/>
            <person name="Pangilinan J."/>
            <person name="Park H.-J."/>
            <person name="Ramirez L."/>
            <person name="Alfaro M."/>
            <person name="Sun H."/>
            <person name="Tritt A."/>
            <person name="Yoshinaga Y."/>
            <person name="Zwiers L.-H."/>
            <person name="Turgeon B."/>
            <person name="Goodwin S."/>
            <person name="Spatafora J."/>
            <person name="Crous P."/>
            <person name="Grigoriev I."/>
        </authorList>
    </citation>
    <scope>NUCLEOTIDE SEQUENCE</scope>
    <source>
        <strain evidence="1">CBS 109.77</strain>
    </source>
</reference>
<dbReference type="AlphaFoldDB" id="A0A6A6WP21"/>
<name>A0A6A6WP21_9PLEO</name>
<organism evidence="1 2">
    <name type="scientific">Melanomma pulvis-pyrius CBS 109.77</name>
    <dbReference type="NCBI Taxonomy" id="1314802"/>
    <lineage>
        <taxon>Eukaryota</taxon>
        <taxon>Fungi</taxon>
        <taxon>Dikarya</taxon>
        <taxon>Ascomycota</taxon>
        <taxon>Pezizomycotina</taxon>
        <taxon>Dothideomycetes</taxon>
        <taxon>Pleosporomycetidae</taxon>
        <taxon>Pleosporales</taxon>
        <taxon>Melanommataceae</taxon>
        <taxon>Melanomma</taxon>
    </lineage>
</organism>
<dbReference type="EMBL" id="MU002767">
    <property type="protein sequence ID" value="KAF2785651.1"/>
    <property type="molecule type" value="Genomic_DNA"/>
</dbReference>
<protein>
    <submittedName>
        <fullName evidence="1">Uncharacterized protein</fullName>
    </submittedName>
</protein>
<proteinExistence type="predicted"/>
<evidence type="ECO:0000313" key="2">
    <source>
        <dbReference type="Proteomes" id="UP000799757"/>
    </source>
</evidence>
<dbReference type="Proteomes" id="UP000799757">
    <property type="component" value="Unassembled WGS sequence"/>
</dbReference>